<accession>A0A8J6AYE3</accession>
<gene>
    <name evidence="2" type="ORF">GDO78_022425</name>
</gene>
<dbReference type="EMBL" id="WNTK01080283">
    <property type="protein sequence ID" value="KAG9460352.1"/>
    <property type="molecule type" value="Genomic_DNA"/>
</dbReference>
<feature type="transmembrane region" description="Helical" evidence="1">
    <location>
        <begin position="118"/>
        <end position="138"/>
    </location>
</feature>
<dbReference type="InterPro" id="IPR035983">
    <property type="entry name" value="Hect_E3_ubiquitin_ligase"/>
</dbReference>
<protein>
    <submittedName>
        <fullName evidence="2">Uncharacterized protein</fullName>
    </submittedName>
</protein>
<sequence length="147" mass="16591">MYGFCQNLQTSSSIIQQVFPSVIQGADGSLTICTYPFVFDAQAKTTLLQTDAVIQMQMAIDQANRQNFSSMFLPVVESVDPCLILIVRRDNIVGDAMEVLRKTKNIDYKKPLKVKYEFRLFLCIIQSCPFCSVILHFVRTIVGHLCG</sequence>
<keyword evidence="1" id="KW-1133">Transmembrane helix</keyword>
<keyword evidence="1" id="KW-0812">Transmembrane</keyword>
<dbReference type="SUPFAM" id="SSF56204">
    <property type="entry name" value="Hect, E3 ligase catalytic domain"/>
    <property type="match status" value="1"/>
</dbReference>
<dbReference type="Proteomes" id="UP000770717">
    <property type="component" value="Unassembled WGS sequence"/>
</dbReference>
<proteinExistence type="predicted"/>
<keyword evidence="1" id="KW-0472">Membrane</keyword>
<evidence type="ECO:0000256" key="1">
    <source>
        <dbReference type="SAM" id="Phobius"/>
    </source>
</evidence>
<name>A0A8J6AYE3_ELECQ</name>
<dbReference type="GO" id="GO:0004842">
    <property type="term" value="F:ubiquitin-protein transferase activity"/>
    <property type="evidence" value="ECO:0007669"/>
    <property type="project" value="InterPro"/>
</dbReference>
<evidence type="ECO:0000313" key="2">
    <source>
        <dbReference type="EMBL" id="KAG9460352.1"/>
    </source>
</evidence>
<dbReference type="OrthoDB" id="8068875at2759"/>
<reference evidence="2" key="1">
    <citation type="thesis" date="2020" institute="ProQuest LLC" country="789 East Eisenhower Parkway, Ann Arbor, MI, USA">
        <title>Comparative Genomics and Chromosome Evolution.</title>
        <authorList>
            <person name="Mudd A.B."/>
        </authorList>
    </citation>
    <scope>NUCLEOTIDE SEQUENCE</scope>
    <source>
        <strain evidence="2">HN-11 Male</strain>
        <tissue evidence="2">Kidney and liver</tissue>
    </source>
</reference>
<comment type="caution">
    <text evidence="2">The sequence shown here is derived from an EMBL/GenBank/DDBJ whole genome shotgun (WGS) entry which is preliminary data.</text>
</comment>
<keyword evidence="3" id="KW-1185">Reference proteome</keyword>
<evidence type="ECO:0000313" key="3">
    <source>
        <dbReference type="Proteomes" id="UP000770717"/>
    </source>
</evidence>
<organism evidence="2 3">
    <name type="scientific">Eleutherodactylus coqui</name>
    <name type="common">Puerto Rican coqui</name>
    <dbReference type="NCBI Taxonomy" id="57060"/>
    <lineage>
        <taxon>Eukaryota</taxon>
        <taxon>Metazoa</taxon>
        <taxon>Chordata</taxon>
        <taxon>Craniata</taxon>
        <taxon>Vertebrata</taxon>
        <taxon>Euteleostomi</taxon>
        <taxon>Amphibia</taxon>
        <taxon>Batrachia</taxon>
        <taxon>Anura</taxon>
        <taxon>Neobatrachia</taxon>
        <taxon>Hyloidea</taxon>
        <taxon>Eleutherodactylidae</taxon>
        <taxon>Eleutherodactylinae</taxon>
        <taxon>Eleutherodactylus</taxon>
        <taxon>Eleutherodactylus</taxon>
    </lineage>
</organism>
<dbReference type="AlphaFoldDB" id="A0A8J6AYE3"/>